<evidence type="ECO:0000313" key="2">
    <source>
        <dbReference type="EMBL" id="MFC6788757.1"/>
    </source>
</evidence>
<feature type="domain" description="AsmA" evidence="1">
    <location>
        <begin position="71"/>
        <end position="238"/>
    </location>
</feature>
<evidence type="ECO:0000259" key="1">
    <source>
        <dbReference type="Pfam" id="PF05170"/>
    </source>
</evidence>
<dbReference type="PANTHER" id="PTHR30441">
    <property type="entry name" value="DUF748 DOMAIN-CONTAINING PROTEIN"/>
    <property type="match status" value="1"/>
</dbReference>
<dbReference type="PANTHER" id="PTHR30441:SF4">
    <property type="entry name" value="PROTEIN ASMA"/>
    <property type="match status" value="1"/>
</dbReference>
<accession>A0ABW2BF58</accession>
<sequence>MSWPVLRVGAGNAVMEGAGGFALSGGDNPRLSAQATLAADRIDLAPLVGALVKLFEDGGSSVALAPLSRGDLDLRMSATEGQVGPLVLQDLAASVLVRDSAVEVAVNRARLKDGVVKGRLTLMRGIDPSETEMKAQGGIDQVDLGGLMSDLGGSRWVTGPLQGQFALESHGRDVAALVSGIGGRASVAIEGGALSGLDLTDVIHRNGGLAPGALARRNGRTGFERAAIALRFADGIGEITEADLRGAGVAATLRGQVSLPDQRLDMMALLAPRQAMEGARTVRIAIAGPWDAVTTQAQRGEMPEPGGASSTLARMRSILQPPEAVGLPAAIRAYAP</sequence>
<dbReference type="InterPro" id="IPR052894">
    <property type="entry name" value="AsmA-related"/>
</dbReference>
<protein>
    <submittedName>
        <fullName evidence="2">AsmA-like C-terminal region-containing protein</fullName>
    </submittedName>
</protein>
<evidence type="ECO:0000313" key="3">
    <source>
        <dbReference type="Proteomes" id="UP001596292"/>
    </source>
</evidence>
<gene>
    <name evidence="2" type="ORF">ACFQE0_03430</name>
</gene>
<proteinExistence type="predicted"/>
<comment type="caution">
    <text evidence="2">The sequence shown here is derived from an EMBL/GenBank/DDBJ whole genome shotgun (WGS) entry which is preliminary data.</text>
</comment>
<organism evidence="2 3">
    <name type="scientific">Methylobacterium komagatae</name>
    <dbReference type="NCBI Taxonomy" id="374425"/>
    <lineage>
        <taxon>Bacteria</taxon>
        <taxon>Pseudomonadati</taxon>
        <taxon>Pseudomonadota</taxon>
        <taxon>Alphaproteobacteria</taxon>
        <taxon>Hyphomicrobiales</taxon>
        <taxon>Methylobacteriaceae</taxon>
        <taxon>Methylobacterium</taxon>
    </lineage>
</organism>
<reference evidence="3" key="1">
    <citation type="journal article" date="2019" name="Int. J. Syst. Evol. Microbiol.">
        <title>The Global Catalogue of Microorganisms (GCM) 10K type strain sequencing project: providing services to taxonomists for standard genome sequencing and annotation.</title>
        <authorList>
            <consortium name="The Broad Institute Genomics Platform"/>
            <consortium name="The Broad Institute Genome Sequencing Center for Infectious Disease"/>
            <person name="Wu L."/>
            <person name="Ma J."/>
        </authorList>
    </citation>
    <scope>NUCLEOTIDE SEQUENCE [LARGE SCALE GENOMIC DNA]</scope>
    <source>
        <strain evidence="3">CCUG 48316</strain>
    </source>
</reference>
<dbReference type="Pfam" id="PF05170">
    <property type="entry name" value="AsmA"/>
    <property type="match status" value="1"/>
</dbReference>
<dbReference type="Proteomes" id="UP001596292">
    <property type="component" value="Unassembled WGS sequence"/>
</dbReference>
<dbReference type="RefSeq" id="WP_378967073.1">
    <property type="nucleotide sequence ID" value="NZ_JBHSWN010000001.1"/>
</dbReference>
<dbReference type="EMBL" id="JBHSWN010000001">
    <property type="protein sequence ID" value="MFC6788757.1"/>
    <property type="molecule type" value="Genomic_DNA"/>
</dbReference>
<dbReference type="InterPro" id="IPR007844">
    <property type="entry name" value="AsmA"/>
</dbReference>
<name>A0ABW2BF58_9HYPH</name>
<keyword evidence="3" id="KW-1185">Reference proteome</keyword>